<dbReference type="InterPro" id="IPR011701">
    <property type="entry name" value="MFS"/>
</dbReference>
<proteinExistence type="predicted"/>
<feature type="transmembrane region" description="Helical" evidence="5">
    <location>
        <begin position="156"/>
        <end position="177"/>
    </location>
</feature>
<feature type="transmembrane region" description="Helical" evidence="5">
    <location>
        <begin position="280"/>
        <end position="304"/>
    </location>
</feature>
<keyword evidence="2 5" id="KW-0812">Transmembrane</keyword>
<dbReference type="AlphaFoldDB" id="A0A4Y7PU41"/>
<evidence type="ECO:0000256" key="2">
    <source>
        <dbReference type="ARBA" id="ARBA00022692"/>
    </source>
</evidence>
<feature type="transmembrane region" description="Helical" evidence="5">
    <location>
        <begin position="421"/>
        <end position="442"/>
    </location>
</feature>
<keyword evidence="4 5" id="KW-0472">Membrane</keyword>
<feature type="transmembrane region" description="Helical" evidence="5">
    <location>
        <begin position="392"/>
        <end position="415"/>
    </location>
</feature>
<dbReference type="OrthoDB" id="3066029at2759"/>
<dbReference type="GO" id="GO:0022857">
    <property type="term" value="F:transmembrane transporter activity"/>
    <property type="evidence" value="ECO:0007669"/>
    <property type="project" value="InterPro"/>
</dbReference>
<gene>
    <name evidence="7" type="ORF">BD410DRAFT_900571</name>
</gene>
<dbReference type="EMBL" id="ML170202">
    <property type="protein sequence ID" value="TDL18933.1"/>
    <property type="molecule type" value="Genomic_DNA"/>
</dbReference>
<sequence>MSEETPLLLDATKLSPYLRFSPSRKRLIVVIVSCGGLLTPFVVRCFIPSIPKVAEEFHSSAAIVNLAVSLPILAAAIGCSVWATYSCFYGRRPIYLGSLGTLCLGCLGVILSRTIPQLVVFRILQVFGASSGISVGTGIIADIYALEERGTAMGIFYTAFVLGPTLAPFAGGIATHYFTWRLLQFGLMVFSFLWCVVAFFLLPETSHVGSRGMDQIVGEDLARKTVKLVWLNPLKSLWLLRSPNVMAVTLAGSFAVLTDFVLLSPIAYTIGKRYNITNEALIGALCIPAGIGNMIGSSMSGRLSDSVVIRWRNKRGGKWVPEDRLRAALFGAGILVPFSVLLCGFVTRFIADAPGIALSLTCTFMNGIGVYFVMAPTAVYGTDVLHSRSAEVAAANLLVRGVVLAIAVSCVLPLIEAFGVFWTNFLAAIFAWFGFALLYITIKYGDRMRAYVNVGFTTNPDA</sequence>
<feature type="transmembrane region" description="Helical" evidence="5">
    <location>
        <begin position="183"/>
        <end position="202"/>
    </location>
</feature>
<dbReference type="STRING" id="50990.A0A4Y7PU41"/>
<feature type="transmembrane region" description="Helical" evidence="5">
    <location>
        <begin position="94"/>
        <end position="111"/>
    </location>
</feature>
<dbReference type="Proteomes" id="UP000294933">
    <property type="component" value="Unassembled WGS sequence"/>
</dbReference>
<evidence type="ECO:0000256" key="3">
    <source>
        <dbReference type="ARBA" id="ARBA00022989"/>
    </source>
</evidence>
<dbReference type="GO" id="GO:0005886">
    <property type="term" value="C:plasma membrane"/>
    <property type="evidence" value="ECO:0007669"/>
    <property type="project" value="TreeGrafter"/>
</dbReference>
<keyword evidence="3 5" id="KW-1133">Transmembrane helix</keyword>
<dbReference type="Pfam" id="PF07690">
    <property type="entry name" value="MFS_1"/>
    <property type="match status" value="1"/>
</dbReference>
<dbReference type="VEuPathDB" id="FungiDB:BD410DRAFT_900571"/>
<feature type="transmembrane region" description="Helical" evidence="5">
    <location>
        <begin position="356"/>
        <end position="380"/>
    </location>
</feature>
<feature type="transmembrane region" description="Helical" evidence="5">
    <location>
        <begin position="245"/>
        <end position="268"/>
    </location>
</feature>
<feature type="transmembrane region" description="Helical" evidence="5">
    <location>
        <begin position="27"/>
        <end position="50"/>
    </location>
</feature>
<dbReference type="InterPro" id="IPR020846">
    <property type="entry name" value="MFS_dom"/>
</dbReference>
<dbReference type="PANTHER" id="PTHR23502:SF64">
    <property type="entry name" value="TRANSPORTER, PUTATIVE (AFU_ORTHOLOGUE AFUA_3G11760)-RELATED"/>
    <property type="match status" value="1"/>
</dbReference>
<name>A0A4Y7PU41_9AGAM</name>
<protein>
    <submittedName>
        <fullName evidence="7">MFS general substrate transporter</fullName>
    </submittedName>
</protein>
<feature type="transmembrane region" description="Helical" evidence="5">
    <location>
        <begin position="123"/>
        <end position="144"/>
    </location>
</feature>
<evidence type="ECO:0000259" key="6">
    <source>
        <dbReference type="PROSITE" id="PS50850"/>
    </source>
</evidence>
<evidence type="ECO:0000256" key="4">
    <source>
        <dbReference type="ARBA" id="ARBA00023136"/>
    </source>
</evidence>
<dbReference type="SUPFAM" id="SSF103473">
    <property type="entry name" value="MFS general substrate transporter"/>
    <property type="match status" value="1"/>
</dbReference>
<accession>A0A4Y7PU41</accession>
<evidence type="ECO:0000256" key="5">
    <source>
        <dbReference type="SAM" id="Phobius"/>
    </source>
</evidence>
<dbReference type="Gene3D" id="1.20.1250.20">
    <property type="entry name" value="MFS general substrate transporter like domains"/>
    <property type="match status" value="1"/>
</dbReference>
<dbReference type="PANTHER" id="PTHR23502">
    <property type="entry name" value="MAJOR FACILITATOR SUPERFAMILY"/>
    <property type="match status" value="1"/>
</dbReference>
<evidence type="ECO:0000313" key="7">
    <source>
        <dbReference type="EMBL" id="TDL18933.1"/>
    </source>
</evidence>
<evidence type="ECO:0000256" key="1">
    <source>
        <dbReference type="ARBA" id="ARBA00004141"/>
    </source>
</evidence>
<dbReference type="PROSITE" id="PS50850">
    <property type="entry name" value="MFS"/>
    <property type="match status" value="1"/>
</dbReference>
<feature type="domain" description="Major facilitator superfamily (MFS) profile" evidence="6">
    <location>
        <begin position="28"/>
        <end position="446"/>
    </location>
</feature>
<feature type="transmembrane region" description="Helical" evidence="5">
    <location>
        <begin position="325"/>
        <end position="350"/>
    </location>
</feature>
<dbReference type="InterPro" id="IPR036259">
    <property type="entry name" value="MFS_trans_sf"/>
</dbReference>
<organism evidence="7 8">
    <name type="scientific">Rickenella mellea</name>
    <dbReference type="NCBI Taxonomy" id="50990"/>
    <lineage>
        <taxon>Eukaryota</taxon>
        <taxon>Fungi</taxon>
        <taxon>Dikarya</taxon>
        <taxon>Basidiomycota</taxon>
        <taxon>Agaricomycotina</taxon>
        <taxon>Agaricomycetes</taxon>
        <taxon>Hymenochaetales</taxon>
        <taxon>Rickenellaceae</taxon>
        <taxon>Rickenella</taxon>
    </lineage>
</organism>
<reference evidence="7 8" key="1">
    <citation type="submission" date="2018-06" db="EMBL/GenBank/DDBJ databases">
        <title>A transcriptomic atlas of mushroom development highlights an independent origin of complex multicellularity.</title>
        <authorList>
            <consortium name="DOE Joint Genome Institute"/>
            <person name="Krizsan K."/>
            <person name="Almasi E."/>
            <person name="Merenyi Z."/>
            <person name="Sahu N."/>
            <person name="Viragh M."/>
            <person name="Koszo T."/>
            <person name="Mondo S."/>
            <person name="Kiss B."/>
            <person name="Balint B."/>
            <person name="Kues U."/>
            <person name="Barry K."/>
            <person name="Hegedus J.C."/>
            <person name="Henrissat B."/>
            <person name="Johnson J."/>
            <person name="Lipzen A."/>
            <person name="Ohm R."/>
            <person name="Nagy I."/>
            <person name="Pangilinan J."/>
            <person name="Yan J."/>
            <person name="Xiong Y."/>
            <person name="Grigoriev I.V."/>
            <person name="Hibbett D.S."/>
            <person name="Nagy L.G."/>
        </authorList>
    </citation>
    <scope>NUCLEOTIDE SEQUENCE [LARGE SCALE GENOMIC DNA]</scope>
    <source>
        <strain evidence="7 8">SZMC22713</strain>
    </source>
</reference>
<feature type="transmembrane region" description="Helical" evidence="5">
    <location>
        <begin position="62"/>
        <end position="82"/>
    </location>
</feature>
<evidence type="ECO:0000313" key="8">
    <source>
        <dbReference type="Proteomes" id="UP000294933"/>
    </source>
</evidence>
<keyword evidence="8" id="KW-1185">Reference proteome</keyword>
<comment type="subcellular location">
    <subcellularLocation>
        <location evidence="1">Membrane</location>
        <topology evidence="1">Multi-pass membrane protein</topology>
    </subcellularLocation>
</comment>